<evidence type="ECO:0000256" key="1">
    <source>
        <dbReference type="SAM" id="SignalP"/>
    </source>
</evidence>
<reference evidence="2" key="2">
    <citation type="submission" date="2020-09" db="EMBL/GenBank/DDBJ databases">
        <authorList>
            <person name="Sun Q."/>
            <person name="Ohkuma M."/>
        </authorList>
    </citation>
    <scope>NUCLEOTIDE SEQUENCE</scope>
    <source>
        <strain evidence="2">JCM 3313</strain>
    </source>
</reference>
<keyword evidence="1" id="KW-0732">Signal</keyword>
<keyword evidence="3" id="KW-1185">Reference proteome</keyword>
<feature type="chain" id="PRO_5037159582" description="Surface-anchored protein" evidence="1">
    <location>
        <begin position="38"/>
        <end position="497"/>
    </location>
</feature>
<accession>A0A918EFR3</accession>
<dbReference type="EMBL" id="BMRG01000009">
    <property type="protein sequence ID" value="GGP66159.1"/>
    <property type="molecule type" value="Genomic_DNA"/>
</dbReference>
<reference evidence="2" key="1">
    <citation type="journal article" date="2014" name="Int. J. Syst. Evol. Microbiol.">
        <title>Complete genome sequence of Corynebacterium casei LMG S-19264T (=DSM 44701T), isolated from a smear-ripened cheese.</title>
        <authorList>
            <consortium name="US DOE Joint Genome Institute (JGI-PGF)"/>
            <person name="Walter F."/>
            <person name="Albersmeier A."/>
            <person name="Kalinowski J."/>
            <person name="Ruckert C."/>
        </authorList>
    </citation>
    <scope>NUCLEOTIDE SEQUENCE</scope>
    <source>
        <strain evidence="2">JCM 3313</strain>
    </source>
</reference>
<dbReference type="AlphaFoldDB" id="A0A918EFR3"/>
<dbReference type="NCBIfam" id="NF038134">
    <property type="entry name" value="choice_anch_M"/>
    <property type="match status" value="1"/>
</dbReference>
<comment type="caution">
    <text evidence="2">The sequence shown here is derived from an EMBL/GenBank/DDBJ whole genome shotgun (WGS) entry which is preliminary data.</text>
</comment>
<evidence type="ECO:0000313" key="3">
    <source>
        <dbReference type="Proteomes" id="UP000639606"/>
    </source>
</evidence>
<dbReference type="InterPro" id="IPR022435">
    <property type="entry name" value="Surface-anchored_actinobac"/>
</dbReference>
<dbReference type="RefSeq" id="WP_189225137.1">
    <property type="nucleotide sequence ID" value="NZ_BMRG01000009.1"/>
</dbReference>
<dbReference type="NCBIfam" id="TIGR03769">
    <property type="entry name" value="P_ac_wall_RPT"/>
    <property type="match status" value="1"/>
</dbReference>
<protein>
    <recommendedName>
        <fullName evidence="4">Surface-anchored protein</fullName>
    </recommendedName>
</protein>
<feature type="signal peptide" evidence="1">
    <location>
        <begin position="1"/>
        <end position="37"/>
    </location>
</feature>
<evidence type="ECO:0000313" key="2">
    <source>
        <dbReference type="EMBL" id="GGP66159.1"/>
    </source>
</evidence>
<sequence length="497" mass="51482">MNAVRERRTRVTGRVAAVASLTALGLAVGSLTGTANAESAYADKQVVSEGHVDVFYVDVVDSAHTLVAHTAAGNVAPGDLVIQAKPSVASRTVSATVATLPGWKAQGQTYYLLPQTSQAGQVFGGFGYSSAVAEGTSVTYELDSVRGPGAFALWQNGEDGPNVFLASADGGPKSFTSAADHEHANWGFTEQGEYQVTVRAAVTPPGGTPTRLQPVVYTFFVGEELPQEPTPDPGTPATQLTITGLASHYHAGGVAALTAVQTPPTDEDHYHWLTRAAGEAQWSFVPDAYTAKYGFVVRTSDDNREIKAVLYNHDHQLIAESAPVVIDVDDHGNDPVNGPTITTTLSEQQGALVLSVAPENREVDLGALTLNPAADRYTAAGALKPITVTDTRAENPGWNASGRVRAFTTVDGQQLGGKYLGWAPTVLSASPNQTVAAGPPVASGFTAGNGLATWSQLGTAAAGAGRGTAQLGAELSLEAPADLAPGTYRALLILTAI</sequence>
<gene>
    <name evidence="2" type="ORF">GCM10010185_43450</name>
</gene>
<dbReference type="Proteomes" id="UP000639606">
    <property type="component" value="Unassembled WGS sequence"/>
</dbReference>
<proteinExistence type="predicted"/>
<name>A0A918EFR3_9PSEU</name>
<evidence type="ECO:0008006" key="4">
    <source>
        <dbReference type="Google" id="ProtNLM"/>
    </source>
</evidence>
<organism evidence="2 3">
    <name type="scientific">Saccharothrix coeruleofusca</name>
    <dbReference type="NCBI Taxonomy" id="33919"/>
    <lineage>
        <taxon>Bacteria</taxon>
        <taxon>Bacillati</taxon>
        <taxon>Actinomycetota</taxon>
        <taxon>Actinomycetes</taxon>
        <taxon>Pseudonocardiales</taxon>
        <taxon>Pseudonocardiaceae</taxon>
        <taxon>Saccharothrix</taxon>
    </lineage>
</organism>